<feature type="transmembrane region" description="Helical" evidence="18">
    <location>
        <begin position="9"/>
        <end position="30"/>
    </location>
</feature>
<feature type="disulfide bond" evidence="16">
    <location>
        <begin position="60"/>
        <end position="351"/>
    </location>
</feature>
<dbReference type="PRINTS" id="PR00846">
    <property type="entry name" value="GLHYDRLASE56"/>
</dbReference>
<keyword evidence="8 18" id="KW-0472">Membrane</keyword>
<dbReference type="GO" id="GO:0030214">
    <property type="term" value="P:hyaluronan catabolic process"/>
    <property type="evidence" value="ECO:0007669"/>
    <property type="project" value="TreeGrafter"/>
</dbReference>
<keyword evidence="4" id="KW-1003">Cell membrane</keyword>
<dbReference type="Proteomes" id="UP001652624">
    <property type="component" value="Chromosome 8"/>
</dbReference>
<evidence type="ECO:0000256" key="13">
    <source>
        <dbReference type="PIRNR" id="PIRNR038193"/>
    </source>
</evidence>
<evidence type="ECO:0000256" key="7">
    <source>
        <dbReference type="ARBA" id="ARBA00022801"/>
    </source>
</evidence>
<evidence type="ECO:0000256" key="18">
    <source>
        <dbReference type="SAM" id="Phobius"/>
    </source>
</evidence>
<dbReference type="PIRSF" id="PIRSF038193">
    <property type="entry name" value="Hyaluronidase"/>
    <property type="match status" value="1"/>
</dbReference>
<keyword evidence="18" id="KW-0812">Transmembrane</keyword>
<dbReference type="GlyCosmos" id="A0A1S3AA39">
    <property type="glycosylation" value="1 site, No reported glycans"/>
</dbReference>
<evidence type="ECO:0000256" key="1">
    <source>
        <dbReference type="ARBA" id="ARBA00000251"/>
    </source>
</evidence>
<dbReference type="GO" id="GO:0004415">
    <property type="term" value="F:hyalurononglucosaminidase activity"/>
    <property type="evidence" value="ECO:0007669"/>
    <property type="project" value="UniProtKB-UniRule"/>
</dbReference>
<keyword evidence="5" id="KW-0336">GPI-anchor</keyword>
<evidence type="ECO:0000256" key="9">
    <source>
        <dbReference type="ARBA" id="ARBA00023157"/>
    </source>
</evidence>
<feature type="glycosylation site" description="N-linked (GlcNAc...) asparagine" evidence="15">
    <location>
        <position position="368"/>
    </location>
</feature>
<dbReference type="PIRSF" id="PIRSF500773">
    <property type="entry name" value="Hyaluronidase_PH20_Hyal5"/>
    <property type="match status" value="1"/>
</dbReference>
<evidence type="ECO:0000256" key="12">
    <source>
        <dbReference type="ARBA" id="ARBA00023295"/>
    </source>
</evidence>
<dbReference type="GO" id="GO:0007342">
    <property type="term" value="P:fusion of sperm to egg plasma membrane involved in single fertilization"/>
    <property type="evidence" value="ECO:0007669"/>
    <property type="project" value="InterPro"/>
</dbReference>
<protein>
    <recommendedName>
        <fullName evidence="13 17">Hyaluronidase</fullName>
        <ecNumber evidence="13 17">3.2.1.35</ecNumber>
    </recommendedName>
</protein>
<evidence type="ECO:0000256" key="2">
    <source>
        <dbReference type="ARBA" id="ARBA00004609"/>
    </source>
</evidence>
<comment type="catalytic activity">
    <reaction evidence="1 13 17">
        <text>Random hydrolysis of (1-&gt;4)-linkages between N-acetyl-beta-D-glucosamine and D-glucuronate residues in hyaluronate.</text>
        <dbReference type="EC" id="3.2.1.35"/>
    </reaction>
</comment>
<dbReference type="SUPFAM" id="SSF51445">
    <property type="entry name" value="(Trans)glycosidases"/>
    <property type="match status" value="1"/>
</dbReference>
<dbReference type="EC" id="3.2.1.35" evidence="13 17"/>
<dbReference type="Pfam" id="PF01630">
    <property type="entry name" value="Glyco_hydro_56"/>
    <property type="match status" value="1"/>
</dbReference>
<name>A0A1S3AA39_ERIEU</name>
<feature type="disulfide bond" evidence="16">
    <location>
        <begin position="223"/>
        <end position="237"/>
    </location>
</feature>
<dbReference type="GO" id="GO:0005886">
    <property type="term" value="C:plasma membrane"/>
    <property type="evidence" value="ECO:0007669"/>
    <property type="project" value="UniProtKB-SubCell"/>
</dbReference>
<dbReference type="PANTHER" id="PTHR11769:SF20">
    <property type="entry name" value="HYALURONIDASE PH-20"/>
    <property type="match status" value="1"/>
</dbReference>
<evidence type="ECO:0000256" key="3">
    <source>
        <dbReference type="ARBA" id="ARBA00008871"/>
    </source>
</evidence>
<dbReference type="GO" id="GO:0098552">
    <property type="term" value="C:side of membrane"/>
    <property type="evidence" value="ECO:0007669"/>
    <property type="project" value="UniProtKB-KW"/>
</dbReference>
<dbReference type="GO" id="GO:0001669">
    <property type="term" value="C:acrosomal vesicle"/>
    <property type="evidence" value="ECO:0007669"/>
    <property type="project" value="TreeGrafter"/>
</dbReference>
<dbReference type="GeneID" id="103121173"/>
<proteinExistence type="inferred from homology"/>
<dbReference type="GO" id="GO:0005975">
    <property type="term" value="P:carbohydrate metabolic process"/>
    <property type="evidence" value="ECO:0007669"/>
    <property type="project" value="UniProtKB-UniRule"/>
</dbReference>
<dbReference type="InterPro" id="IPR018155">
    <property type="entry name" value="Hyaluronidase"/>
</dbReference>
<comment type="subcellular location">
    <subcellularLocation>
        <location evidence="2">Cell membrane</location>
        <topology evidence="2">Lipid-anchor</topology>
        <topology evidence="2">GPI-anchor</topology>
    </subcellularLocation>
</comment>
<dbReference type="eggNOG" id="ENOG502R6HD">
    <property type="taxonomic scope" value="Eukaryota"/>
</dbReference>
<evidence type="ECO:0000256" key="16">
    <source>
        <dbReference type="PIRSR" id="PIRSR038193-3"/>
    </source>
</evidence>
<keyword evidence="10" id="KW-0325">Glycoprotein</keyword>
<evidence type="ECO:0000313" key="19">
    <source>
        <dbReference type="Proteomes" id="UP001652624"/>
    </source>
</evidence>
<dbReference type="RefSeq" id="XP_007531752.2">
    <property type="nucleotide sequence ID" value="XM_007531690.2"/>
</dbReference>
<evidence type="ECO:0000256" key="5">
    <source>
        <dbReference type="ARBA" id="ARBA00022622"/>
    </source>
</evidence>
<accession>A0A1S3AA39</accession>
<keyword evidence="6" id="KW-0732">Signal</keyword>
<feature type="disulfide bond" evidence="16">
    <location>
        <begin position="381"/>
        <end position="435"/>
    </location>
</feature>
<sequence length="561" mass="64282">MKVLRFKSVFLRQFVGFSGTFQAVLTILLFPMCFTREYRAAPIIPNTTYIWAWNAPTEFCTSKYNVDIDLSVFSLVGSPQKGLTGQRVTLFYVDRLGYYPHVDAKNQSHHGGIPQKGNLQDHLTKATTDINHYLPKDQVGMAVIDWEEWRPLWARNWKPKDIYRLLSVELVKQNNTGIDDTTANNKAKVEFESAGRKFMVETIKLGKRLRPKHYWGYYLFPDCYNHHYNKANYTGHCFDLEKQRNDELSWLWNESTALYPSIYLNTKLNSTPQATLFARSRIWEAIRVSGVRNAQDPLPIFIYNRPVFTDASGEYLTELDLVSTIGESIALGTSGVIMWGSLNLTQSQQSCTKLNNYLKNILNPYIINVTLAAKMCSQVLCYNKGLCTRKNWDSHDYLHLNSENFDIKLGHCERFVVSGEPTLADLLHFSEKFHCSCYSNVTCKERDDLGTLDIMNVCTANNVCIASFLKGKIRGSRYRWKKSSNTSILHDTVSPCATGKDLRVCLKVRCSLGTCYNNTEADCESANWKNTSSHLHVQNKENEATYSEKFKQIMDIDIEKS</sequence>
<keyword evidence="19" id="KW-1185">Reference proteome</keyword>
<dbReference type="InterPro" id="IPR001439">
    <property type="entry name" value="Hyaluronidase_PH20/Hyal5"/>
</dbReference>
<comment type="similarity">
    <text evidence="3 13 17">Belongs to the glycosyl hydrolase 56 family.</text>
</comment>
<evidence type="ECO:0000313" key="20">
    <source>
        <dbReference type="RefSeq" id="XP_007531752.2"/>
    </source>
</evidence>
<gene>
    <name evidence="20" type="primary">LOC103121173</name>
</gene>
<dbReference type="PANTHER" id="PTHR11769">
    <property type="entry name" value="HYALURONIDASE"/>
    <property type="match status" value="1"/>
</dbReference>
<dbReference type="InParanoid" id="A0A1S3AA39"/>
<dbReference type="InterPro" id="IPR013785">
    <property type="entry name" value="Aldolase_TIM"/>
</dbReference>
<evidence type="ECO:0000256" key="17">
    <source>
        <dbReference type="RuleBase" id="RU610713"/>
    </source>
</evidence>
<dbReference type="Gene3D" id="3.20.20.70">
    <property type="entry name" value="Aldolase class I"/>
    <property type="match status" value="1"/>
</dbReference>
<dbReference type="InterPro" id="IPR017853">
    <property type="entry name" value="GH"/>
</dbReference>
<feature type="disulfide bond" evidence="16">
    <location>
        <begin position="376"/>
        <end position="387"/>
    </location>
</feature>
<keyword evidence="11" id="KW-0449">Lipoprotein</keyword>
<evidence type="ECO:0000256" key="10">
    <source>
        <dbReference type="ARBA" id="ARBA00023180"/>
    </source>
</evidence>
<feature type="disulfide bond" evidence="16">
    <location>
        <begin position="437"/>
        <end position="443"/>
    </location>
</feature>
<evidence type="ECO:0000256" key="11">
    <source>
        <dbReference type="ARBA" id="ARBA00023288"/>
    </source>
</evidence>
<evidence type="ECO:0000256" key="4">
    <source>
        <dbReference type="ARBA" id="ARBA00022475"/>
    </source>
</evidence>
<evidence type="ECO:0000256" key="6">
    <source>
        <dbReference type="ARBA" id="ARBA00022729"/>
    </source>
</evidence>
<keyword evidence="9 16" id="KW-1015">Disulfide bond</keyword>
<dbReference type="OrthoDB" id="5796153at2759"/>
<evidence type="ECO:0000256" key="8">
    <source>
        <dbReference type="ARBA" id="ARBA00023136"/>
    </source>
</evidence>
<evidence type="ECO:0000256" key="15">
    <source>
        <dbReference type="PIRSR" id="PIRSR038193-2"/>
    </source>
</evidence>
<keyword evidence="12 13" id="KW-0326">Glycosidase</keyword>
<dbReference type="AlphaFoldDB" id="A0A1S3AA39"/>
<organism evidence="19 20">
    <name type="scientific">Erinaceus europaeus</name>
    <name type="common">Western European hedgehog</name>
    <dbReference type="NCBI Taxonomy" id="9365"/>
    <lineage>
        <taxon>Eukaryota</taxon>
        <taxon>Metazoa</taxon>
        <taxon>Chordata</taxon>
        <taxon>Craniata</taxon>
        <taxon>Vertebrata</taxon>
        <taxon>Euteleostomi</taxon>
        <taxon>Mammalia</taxon>
        <taxon>Eutheria</taxon>
        <taxon>Laurasiatheria</taxon>
        <taxon>Eulipotyphla</taxon>
        <taxon>Erinaceidae</taxon>
        <taxon>Erinaceinae</taxon>
        <taxon>Erinaceus</taxon>
    </lineage>
</organism>
<keyword evidence="7 13" id="KW-0378">Hydrolase</keyword>
<dbReference type="STRING" id="9365.ENSEEUP00000013366"/>
<dbReference type="PRINTS" id="PR00848">
    <property type="entry name" value="SPERMPH20"/>
</dbReference>
<reference evidence="20" key="1">
    <citation type="submission" date="2025-08" db="UniProtKB">
        <authorList>
            <consortium name="RefSeq"/>
        </authorList>
    </citation>
    <scope>IDENTIFICATION</scope>
</reference>
<evidence type="ECO:0000256" key="14">
    <source>
        <dbReference type="PIRSR" id="PIRSR038193-1"/>
    </source>
</evidence>
<keyword evidence="18" id="KW-1133">Transmembrane helix</keyword>
<feature type="active site" description="Proton donor" evidence="14">
    <location>
        <position position="147"/>
    </location>
</feature>